<keyword evidence="3" id="KW-1185">Reference proteome</keyword>
<dbReference type="Proteomes" id="UP000188268">
    <property type="component" value="Unassembled WGS sequence"/>
</dbReference>
<gene>
    <name evidence="2" type="ORF">CCACVL1_24612</name>
</gene>
<dbReference type="EMBL" id="AWWV01013863">
    <property type="protein sequence ID" value="OMO59779.1"/>
    <property type="molecule type" value="Genomic_DNA"/>
</dbReference>
<reference evidence="2 3" key="1">
    <citation type="submission" date="2013-09" db="EMBL/GenBank/DDBJ databases">
        <title>Corchorus capsularis genome sequencing.</title>
        <authorList>
            <person name="Alam M."/>
            <person name="Haque M.S."/>
            <person name="Islam M.S."/>
            <person name="Emdad E.M."/>
            <person name="Islam M.M."/>
            <person name="Ahmed B."/>
            <person name="Halim A."/>
            <person name="Hossen Q.M.M."/>
            <person name="Hossain M.Z."/>
            <person name="Ahmed R."/>
            <person name="Khan M.M."/>
            <person name="Islam R."/>
            <person name="Rashid M.M."/>
            <person name="Khan S.A."/>
            <person name="Rahman M.S."/>
            <person name="Alam M."/>
        </authorList>
    </citation>
    <scope>NUCLEOTIDE SEQUENCE [LARGE SCALE GENOMIC DNA]</scope>
    <source>
        <strain evidence="3">cv. CVL-1</strain>
        <tissue evidence="2">Whole seedling</tissue>
    </source>
</reference>
<dbReference type="AlphaFoldDB" id="A0A1R3GP00"/>
<feature type="region of interest" description="Disordered" evidence="1">
    <location>
        <begin position="1"/>
        <end position="43"/>
    </location>
</feature>
<name>A0A1R3GP00_COCAP</name>
<accession>A0A1R3GP00</accession>
<evidence type="ECO:0000313" key="2">
    <source>
        <dbReference type="EMBL" id="OMO59779.1"/>
    </source>
</evidence>
<comment type="caution">
    <text evidence="2">The sequence shown here is derived from an EMBL/GenBank/DDBJ whole genome shotgun (WGS) entry which is preliminary data.</text>
</comment>
<protein>
    <submittedName>
        <fullName evidence="2">Uncharacterized protein</fullName>
    </submittedName>
</protein>
<organism evidence="2 3">
    <name type="scientific">Corchorus capsularis</name>
    <name type="common">Jute</name>
    <dbReference type="NCBI Taxonomy" id="210143"/>
    <lineage>
        <taxon>Eukaryota</taxon>
        <taxon>Viridiplantae</taxon>
        <taxon>Streptophyta</taxon>
        <taxon>Embryophyta</taxon>
        <taxon>Tracheophyta</taxon>
        <taxon>Spermatophyta</taxon>
        <taxon>Magnoliopsida</taxon>
        <taxon>eudicotyledons</taxon>
        <taxon>Gunneridae</taxon>
        <taxon>Pentapetalae</taxon>
        <taxon>rosids</taxon>
        <taxon>malvids</taxon>
        <taxon>Malvales</taxon>
        <taxon>Malvaceae</taxon>
        <taxon>Grewioideae</taxon>
        <taxon>Apeibeae</taxon>
        <taxon>Corchorus</taxon>
    </lineage>
</organism>
<evidence type="ECO:0000256" key="1">
    <source>
        <dbReference type="SAM" id="MobiDB-lite"/>
    </source>
</evidence>
<feature type="compositionally biased region" description="Basic and acidic residues" evidence="1">
    <location>
        <begin position="14"/>
        <end position="43"/>
    </location>
</feature>
<sequence length="43" mass="4791">MAIGKAMTGKRLRTPIEAREPKTKGLESRTSLRPDKPLRGTKI</sequence>
<dbReference type="Gramene" id="OMO59779">
    <property type="protein sequence ID" value="OMO59779"/>
    <property type="gene ID" value="CCACVL1_24612"/>
</dbReference>
<proteinExistence type="predicted"/>
<evidence type="ECO:0000313" key="3">
    <source>
        <dbReference type="Proteomes" id="UP000188268"/>
    </source>
</evidence>